<dbReference type="Proteomes" id="UP001519289">
    <property type="component" value="Unassembled WGS sequence"/>
</dbReference>
<organism evidence="5 6">
    <name type="scientific">Symbiobacterium terraclitae</name>
    <dbReference type="NCBI Taxonomy" id="557451"/>
    <lineage>
        <taxon>Bacteria</taxon>
        <taxon>Bacillati</taxon>
        <taxon>Bacillota</taxon>
        <taxon>Clostridia</taxon>
        <taxon>Eubacteriales</taxon>
        <taxon>Symbiobacteriaceae</taxon>
        <taxon>Symbiobacterium</taxon>
    </lineage>
</organism>
<dbReference type="Pfam" id="PF00700">
    <property type="entry name" value="Flagellin_C"/>
    <property type="match status" value="1"/>
</dbReference>
<keyword evidence="3" id="KW-0975">Bacterial flagellum</keyword>
<sequence>MRVTNWMLLNAAIYDLGALREKYALAQRKVNGRSLERPSDNPRAVVEAIDLMGAKVRFERAQEAISQAKEWLSAGETRLTTMLDLLQSVRETAVQFGSPASLEPSARENLAQQIESLRDAIKREMNARHRDFYLFSGWSTDVLPFPDNGTGGVTYAGGVDQVMEREIAPGYRIKISIPGNRLPVSIIQDLTDMATAMRAGDTVAVTTTHLSKVVSAMDRLISLRSELGLSYQHAEQYENYARDGLVNVEERLGKVSGGDLAESVMEMTEAYTAYQTAIAAFSKALPVSLLDYMLR</sequence>
<keyword evidence="6" id="KW-1185">Reference proteome</keyword>
<dbReference type="PANTHER" id="PTHR42792:SF1">
    <property type="entry name" value="FLAGELLAR HOOK-ASSOCIATED PROTEIN 3"/>
    <property type="match status" value="1"/>
</dbReference>
<name>A0ABS4JNA6_9FIRM</name>
<gene>
    <name evidence="5" type="ORF">J2Z79_000391</name>
</gene>
<keyword evidence="5" id="KW-0966">Cell projection</keyword>
<keyword evidence="5" id="KW-0282">Flagellum</keyword>
<comment type="subcellular location">
    <subcellularLocation>
        <location evidence="1">Bacterial flagellum</location>
    </subcellularLocation>
</comment>
<evidence type="ECO:0000256" key="3">
    <source>
        <dbReference type="ARBA" id="ARBA00023143"/>
    </source>
</evidence>
<dbReference type="Gene3D" id="1.20.1330.10">
    <property type="entry name" value="f41 fragment of flagellin, N-terminal domain"/>
    <property type="match status" value="1"/>
</dbReference>
<dbReference type="EMBL" id="JAGGLG010000002">
    <property type="protein sequence ID" value="MBP2017017.1"/>
    <property type="molecule type" value="Genomic_DNA"/>
</dbReference>
<dbReference type="PANTHER" id="PTHR42792">
    <property type="entry name" value="FLAGELLIN"/>
    <property type="match status" value="1"/>
</dbReference>
<comment type="caution">
    <text evidence="5">The sequence shown here is derived from an EMBL/GenBank/DDBJ whole genome shotgun (WGS) entry which is preliminary data.</text>
</comment>
<dbReference type="SUPFAM" id="SSF64518">
    <property type="entry name" value="Phase 1 flagellin"/>
    <property type="match status" value="1"/>
</dbReference>
<proteinExistence type="inferred from homology"/>
<evidence type="ECO:0000313" key="5">
    <source>
        <dbReference type="EMBL" id="MBP2017017.1"/>
    </source>
</evidence>
<evidence type="ECO:0000259" key="4">
    <source>
        <dbReference type="Pfam" id="PF00700"/>
    </source>
</evidence>
<dbReference type="RefSeq" id="WP_209465169.1">
    <property type="nucleotide sequence ID" value="NZ_JAGGLG010000002.1"/>
</dbReference>
<dbReference type="InterPro" id="IPR046358">
    <property type="entry name" value="Flagellin_C"/>
</dbReference>
<comment type="similarity">
    <text evidence="2">Belongs to the bacterial flagellin family.</text>
</comment>
<feature type="domain" description="Flagellin C-terminal" evidence="4">
    <location>
        <begin position="212"/>
        <end position="293"/>
    </location>
</feature>
<reference evidence="5 6" key="1">
    <citation type="submission" date="2021-03" db="EMBL/GenBank/DDBJ databases">
        <title>Genomic Encyclopedia of Type Strains, Phase IV (KMG-IV): sequencing the most valuable type-strain genomes for metagenomic binning, comparative biology and taxonomic classification.</title>
        <authorList>
            <person name="Goeker M."/>
        </authorList>
    </citation>
    <scope>NUCLEOTIDE SEQUENCE [LARGE SCALE GENOMIC DNA]</scope>
    <source>
        <strain evidence="5 6">DSM 27138</strain>
    </source>
</reference>
<evidence type="ECO:0000313" key="6">
    <source>
        <dbReference type="Proteomes" id="UP001519289"/>
    </source>
</evidence>
<keyword evidence="5" id="KW-0969">Cilium</keyword>
<protein>
    <submittedName>
        <fullName evidence="5">Flagellar hook-associated protein 3 FlgL</fullName>
    </submittedName>
</protein>
<evidence type="ECO:0000256" key="2">
    <source>
        <dbReference type="ARBA" id="ARBA00005709"/>
    </source>
</evidence>
<accession>A0ABS4JNA6</accession>
<evidence type="ECO:0000256" key="1">
    <source>
        <dbReference type="ARBA" id="ARBA00004365"/>
    </source>
</evidence>
<dbReference type="InterPro" id="IPR001492">
    <property type="entry name" value="Flagellin"/>
</dbReference>